<organism evidence="1 2">
    <name type="scientific">Candidatus Magnetoglobus multicellularis str. Araruama</name>
    <dbReference type="NCBI Taxonomy" id="890399"/>
    <lineage>
        <taxon>Bacteria</taxon>
        <taxon>Pseudomonadati</taxon>
        <taxon>Thermodesulfobacteriota</taxon>
        <taxon>Desulfobacteria</taxon>
        <taxon>Desulfobacterales</taxon>
        <taxon>Desulfobacteraceae</taxon>
        <taxon>Candidatus Magnetoglobus</taxon>
    </lineage>
</organism>
<sequence>MNKKPHRPLILAPAGERDSFLAALAAGADAIYCGVKSFSARMHAQNFDIDELAALTSLAHDKNVQVYLALNAMIRESEIAGLDQWLGNIIQNIAPDALIIQDLSFIAMARSLGFKGELHLSTLANVTFFEALRWIQKTIKVNCVVLPRELSIDEIKSLANACPAHMHLEVFVHGALCFGVSGRCYWSSFLGGKSGLRGECVQPCRRMYNYKGHKKRYFSCADLSLDVLVKTLRNIPRVRAWKIEGRKKGPHYVYHTTCAYKLLRDHGDDPEQRKKAQSLLEYALGRDWTHYHFLPQRQFHPISTENDTGSGYKIGYVSGKQSRRLFSPREPLFPGDRLRIGYEDQPGHQVLKMKQSIPKSGKWVFQKQSNHPLPDIGTPVFLIDRKDPLLIKKIKALQSELPLYNNGQSSLFMAKNHLQSSKRPLGVFRNTMDITVVRHIKGGSHRRQFGAWLNRKNVETLSNKMVSNIWWWLPPVIWPDNERQWEKRIASVIKLGAKRFIVNAPWQAGLFNMSKSQVWAGPFCNISNTYEINLLAQYKFSGIIVSPELTKADFLLIAQNSQLPLGIVISGLWPLTVSRIPPAEIRPNQPFMSPKGEMSWYCLYDDQLHWVFPNWRINLKDIKHLLIKAGFYMFFELHEPVPKAVDIKMRPGIWNWE</sequence>
<dbReference type="PANTHER" id="PTHR30217:SF10">
    <property type="entry name" value="23S RRNA 5-HYDROXYCYTIDINE C2501 SYNTHASE"/>
    <property type="match status" value="1"/>
</dbReference>
<name>A0A1V1PI68_9BACT</name>
<dbReference type="InterPro" id="IPR001539">
    <property type="entry name" value="Peptidase_U32"/>
</dbReference>
<gene>
    <name evidence="1" type="ORF">OMM_00262</name>
</gene>
<dbReference type="Pfam" id="PF01136">
    <property type="entry name" value="Peptidase_U32"/>
    <property type="match status" value="1"/>
</dbReference>
<dbReference type="AlphaFoldDB" id="A0A1V1PI68"/>
<accession>A0A1V1PI68</accession>
<protein>
    <submittedName>
        <fullName evidence="1">Peptidase U32 family protein</fullName>
    </submittedName>
</protein>
<dbReference type="InterPro" id="IPR051454">
    <property type="entry name" value="RNA/ubiquinone_mod_enzymes"/>
</dbReference>
<evidence type="ECO:0000313" key="1">
    <source>
        <dbReference type="EMBL" id="ETR74385.1"/>
    </source>
</evidence>
<dbReference type="PANTHER" id="PTHR30217">
    <property type="entry name" value="PEPTIDASE U32 FAMILY"/>
    <property type="match status" value="1"/>
</dbReference>
<reference evidence="2" key="1">
    <citation type="submission" date="2012-11" db="EMBL/GenBank/DDBJ databases">
        <authorList>
            <person name="Lucero-Rivera Y.E."/>
            <person name="Tovar-Ramirez D."/>
        </authorList>
    </citation>
    <scope>NUCLEOTIDE SEQUENCE [LARGE SCALE GENOMIC DNA]</scope>
    <source>
        <strain evidence="2">Araruama</strain>
    </source>
</reference>
<proteinExistence type="predicted"/>
<dbReference type="EMBL" id="ATBP01000009">
    <property type="protein sequence ID" value="ETR74385.1"/>
    <property type="molecule type" value="Genomic_DNA"/>
</dbReference>
<comment type="caution">
    <text evidence="1">The sequence shown here is derived from an EMBL/GenBank/DDBJ whole genome shotgun (WGS) entry which is preliminary data.</text>
</comment>
<evidence type="ECO:0000313" key="2">
    <source>
        <dbReference type="Proteomes" id="UP000189670"/>
    </source>
</evidence>
<dbReference type="Proteomes" id="UP000189670">
    <property type="component" value="Unassembled WGS sequence"/>
</dbReference>